<proteinExistence type="predicted"/>
<evidence type="ECO:0000313" key="1">
    <source>
        <dbReference type="EMBL" id="CAN84158.1"/>
    </source>
</evidence>
<name>A5CB36_VITVI</name>
<dbReference type="ExpressionAtlas" id="A5CB36">
    <property type="expression patterns" value="baseline"/>
</dbReference>
<reference evidence="1" key="1">
    <citation type="journal article" date="2007" name="PLoS ONE">
        <title>The first genome sequence of an elite grapevine cultivar (Pinot noir Vitis vinifera L.): coping with a highly heterozygous genome.</title>
        <authorList>
            <person name="Velasco R."/>
            <person name="Zharkikh A."/>
            <person name="Troggio M."/>
            <person name="Cartwright D.A."/>
            <person name="Cestaro A."/>
            <person name="Pruss D."/>
            <person name="Pindo M."/>
            <person name="FitzGerald L.M."/>
            <person name="Vezzulli S."/>
            <person name="Reid J."/>
            <person name="Malacarne G."/>
            <person name="Iliev D."/>
            <person name="Coppola G."/>
            <person name="Wardell B."/>
            <person name="Micheletti D."/>
            <person name="Macalma T."/>
            <person name="Facci M."/>
            <person name="Mitchell J.T."/>
            <person name="Perazzolli M."/>
            <person name="Eldredge G."/>
            <person name="Gatto P."/>
            <person name="Oyzerski R."/>
            <person name="Moretto M."/>
            <person name="Gutin N."/>
            <person name="Stefanini M."/>
            <person name="Chen Y."/>
            <person name="Segala C."/>
            <person name="Davenport C."/>
            <person name="Dematte L."/>
            <person name="Mraz A."/>
            <person name="Battilana J."/>
            <person name="Stormo K."/>
            <person name="Costa F."/>
            <person name="Tao Q."/>
            <person name="Si-Ammour A."/>
            <person name="Harkins T."/>
            <person name="Lackey A."/>
            <person name="Perbost C."/>
            <person name="Taillon B."/>
            <person name="Stella A."/>
            <person name="Solovyev V."/>
            <person name="Fawcett J.A."/>
            <person name="Sterck L."/>
            <person name="Vandepoele K."/>
            <person name="Grando S.M."/>
            <person name="Toppo S."/>
            <person name="Moser C."/>
            <person name="Lanchbury J."/>
            <person name="Bogden R."/>
            <person name="Skolnick M."/>
            <person name="Sgaramella V."/>
            <person name="Bhatnagar S.K."/>
            <person name="Fontana P."/>
            <person name="Gutin A."/>
            <person name="Van de Peer Y."/>
            <person name="Salamini F."/>
            <person name="Viola R."/>
        </authorList>
    </citation>
    <scope>NUCLEOTIDE SEQUENCE</scope>
</reference>
<accession>A5CB36</accession>
<organism evidence="1">
    <name type="scientific">Vitis vinifera</name>
    <name type="common">Grape</name>
    <dbReference type="NCBI Taxonomy" id="29760"/>
    <lineage>
        <taxon>Eukaryota</taxon>
        <taxon>Viridiplantae</taxon>
        <taxon>Streptophyta</taxon>
        <taxon>Embryophyta</taxon>
        <taxon>Tracheophyta</taxon>
        <taxon>Spermatophyta</taxon>
        <taxon>Magnoliopsida</taxon>
        <taxon>eudicotyledons</taxon>
        <taxon>Gunneridae</taxon>
        <taxon>Pentapetalae</taxon>
        <taxon>rosids</taxon>
        <taxon>Vitales</taxon>
        <taxon>Vitaceae</taxon>
        <taxon>Viteae</taxon>
        <taxon>Vitis</taxon>
    </lineage>
</organism>
<dbReference type="EMBL" id="AM488727">
    <property type="protein sequence ID" value="CAN84158.1"/>
    <property type="molecule type" value="Genomic_DNA"/>
</dbReference>
<protein>
    <submittedName>
        <fullName evidence="1">Uncharacterized protein</fullName>
    </submittedName>
</protein>
<gene>
    <name evidence="1" type="ORF">VITISV_008887</name>
</gene>
<dbReference type="AlphaFoldDB" id="A5CB36"/>
<sequence length="276" mass="31297">MSITASITRPRYIVFASLTIIPELFIDMSSQRSVVRDSLAFRAAVHSRFTTFRVASSVSTFRVVITSQFDVQSHHHHFSISAFRAIIGFQIDIQSPLLGFRRSESLSLLSFGVQKPSSVFRSTFRVPSSVSAFRVVITSQCDVQSHHHHFPVSAFRAIIDFQIDIQSRILGFGVQSRYHFSVWCSEPSSLLLSVSAFRAIIDFQIDVQSRVLGFGVQSRYRFSASVFRVIITTSLSFGVQSHHRFSDRHSESHPRFRRSESLSLLSLTFRVIIITS</sequence>